<protein>
    <submittedName>
        <fullName evidence="1">Uncharacterized protein</fullName>
    </submittedName>
</protein>
<dbReference type="EMBL" id="KV875095">
    <property type="protein sequence ID" value="OIW31575.1"/>
    <property type="molecule type" value="Genomic_DNA"/>
</dbReference>
<dbReference type="InParanoid" id="A0A1J7IV58"/>
<accession>A0A1J7IV58</accession>
<dbReference type="InterPro" id="IPR054208">
    <property type="entry name" value="DUF6914"/>
</dbReference>
<sequence>MPSNKKRLYVALYPSGVANNPERLYHWGFIIGPKEDKKGKATELPAGLRCHVRNRGKKNVPGGEWYYEERPLANAQTSLQLLARIVVAKIEDEQRLLKIIRDAPVISGDSNWRCRTWVADILQRLKADGKAVGSSELDWARIEAFGRQYVASKNASKRYDTQDLVLGPKPTYDLIEDKEIMP</sequence>
<dbReference type="Proteomes" id="UP000182658">
    <property type="component" value="Unassembled WGS sequence"/>
</dbReference>
<name>A0A1J7IV58_9PEZI</name>
<dbReference type="Pfam" id="PF21858">
    <property type="entry name" value="DUF6914"/>
    <property type="match status" value="1"/>
</dbReference>
<proteinExistence type="predicted"/>
<organism evidence="1 2">
    <name type="scientific">Coniochaeta ligniaria NRRL 30616</name>
    <dbReference type="NCBI Taxonomy" id="1408157"/>
    <lineage>
        <taxon>Eukaryota</taxon>
        <taxon>Fungi</taxon>
        <taxon>Dikarya</taxon>
        <taxon>Ascomycota</taxon>
        <taxon>Pezizomycotina</taxon>
        <taxon>Sordariomycetes</taxon>
        <taxon>Sordariomycetidae</taxon>
        <taxon>Coniochaetales</taxon>
        <taxon>Coniochaetaceae</taxon>
        <taxon>Coniochaeta</taxon>
    </lineage>
</organism>
<dbReference type="OrthoDB" id="2679825at2759"/>
<reference evidence="1 2" key="1">
    <citation type="submission" date="2016-10" db="EMBL/GenBank/DDBJ databases">
        <title>Draft genome sequence of Coniochaeta ligniaria NRRL30616, a lignocellulolytic fungus for bioabatement of inhibitors in plant biomass hydrolysates.</title>
        <authorList>
            <consortium name="DOE Joint Genome Institute"/>
            <person name="Jimenez D.J."/>
            <person name="Hector R.E."/>
            <person name="Riley R."/>
            <person name="Sun H."/>
            <person name="Grigoriev I.V."/>
            <person name="Van Elsas J.D."/>
            <person name="Nichols N.N."/>
        </authorList>
    </citation>
    <scope>NUCLEOTIDE SEQUENCE [LARGE SCALE GENOMIC DNA]</scope>
    <source>
        <strain evidence="1 2">NRRL 30616</strain>
    </source>
</reference>
<gene>
    <name evidence="1" type="ORF">CONLIGDRAFT_229671</name>
</gene>
<evidence type="ECO:0000313" key="2">
    <source>
        <dbReference type="Proteomes" id="UP000182658"/>
    </source>
</evidence>
<evidence type="ECO:0000313" key="1">
    <source>
        <dbReference type="EMBL" id="OIW31575.1"/>
    </source>
</evidence>
<keyword evidence="2" id="KW-1185">Reference proteome</keyword>
<dbReference type="AlphaFoldDB" id="A0A1J7IV58"/>